<evidence type="ECO:0000256" key="2">
    <source>
        <dbReference type="ARBA" id="ARBA00004377"/>
    </source>
</evidence>
<keyword evidence="9 12" id="KW-0201">Cytochrome c-type biogenesis</keyword>
<evidence type="ECO:0000256" key="4">
    <source>
        <dbReference type="ARBA" id="ARBA00016461"/>
    </source>
</evidence>
<evidence type="ECO:0000256" key="12">
    <source>
        <dbReference type="RuleBase" id="RU363101"/>
    </source>
</evidence>
<dbReference type="InterPro" id="IPR007078">
    <property type="entry name" value="Haem_export_protD_CcmD"/>
</dbReference>
<dbReference type="KEGG" id="app:CAP2UW1_0725"/>
<dbReference type="NCBIfam" id="TIGR03141">
    <property type="entry name" value="cytochro_ccmD"/>
    <property type="match status" value="1"/>
</dbReference>
<evidence type="ECO:0000256" key="5">
    <source>
        <dbReference type="ARBA" id="ARBA00022448"/>
    </source>
</evidence>
<dbReference type="PANTHER" id="PTHR37531:SF1">
    <property type="entry name" value="HEME EXPORTER PROTEIN D"/>
    <property type="match status" value="1"/>
</dbReference>
<sequence precursor="true">MHWNSLGDFLAMGNHGLYVWGSVAVMALLMVAEPMLLRRGRKKLVARLKRQLRAERSEARAASEPLTTTRRSHG</sequence>
<organism evidence="14">
    <name type="scientific">Accumulibacter regalis</name>
    <dbReference type="NCBI Taxonomy" id="522306"/>
    <lineage>
        <taxon>Bacteria</taxon>
        <taxon>Pseudomonadati</taxon>
        <taxon>Pseudomonadota</taxon>
        <taxon>Betaproteobacteria</taxon>
        <taxon>Candidatus Accumulibacter</taxon>
    </lineage>
</organism>
<keyword evidence="5 12" id="KW-0813">Transport</keyword>
<evidence type="ECO:0000256" key="11">
    <source>
        <dbReference type="ARBA" id="ARBA00023136"/>
    </source>
</evidence>
<dbReference type="AlphaFoldDB" id="C7RMP4"/>
<comment type="function">
    <text evidence="1 12">Required for the export of heme to the periplasm for the biogenesis of c-type cytochromes.</text>
</comment>
<keyword evidence="6 12" id="KW-1003">Cell membrane</keyword>
<evidence type="ECO:0000256" key="1">
    <source>
        <dbReference type="ARBA" id="ARBA00002442"/>
    </source>
</evidence>
<evidence type="ECO:0000313" key="14">
    <source>
        <dbReference type="EMBL" id="ACV34071.1"/>
    </source>
</evidence>
<keyword evidence="8 12" id="KW-0812">Transmembrane</keyword>
<dbReference type="InterPro" id="IPR052075">
    <property type="entry name" value="Heme_exporter_D"/>
</dbReference>
<protein>
    <recommendedName>
        <fullName evidence="4 12">Heme exporter protein D</fullName>
    </recommendedName>
</protein>
<keyword evidence="7 12" id="KW-0997">Cell inner membrane</keyword>
<dbReference type="GO" id="GO:0005886">
    <property type="term" value="C:plasma membrane"/>
    <property type="evidence" value="ECO:0007669"/>
    <property type="project" value="UniProtKB-SubCell"/>
</dbReference>
<evidence type="ECO:0000256" key="8">
    <source>
        <dbReference type="ARBA" id="ARBA00022692"/>
    </source>
</evidence>
<keyword evidence="10 12" id="KW-1133">Transmembrane helix</keyword>
<reference evidence="14" key="2">
    <citation type="submission" date="2009-09" db="EMBL/GenBank/DDBJ databases">
        <title>Complete sequence of chromosome of Candidatus Accumulibacter phosphatis clade IIA str. UW-1.</title>
        <authorList>
            <consortium name="US DOE Joint Genome Institute"/>
            <person name="Martin H.G."/>
            <person name="Ivanova N."/>
            <person name="Kunin V."/>
            <person name="Warnecke F."/>
            <person name="Barry K."/>
            <person name="He S."/>
            <person name="Salamov A."/>
            <person name="Szeto E."/>
            <person name="Dalin E."/>
            <person name="Pangilinan J.L."/>
            <person name="Lapidus A."/>
            <person name="Lowry S."/>
            <person name="Kyrpides N.C."/>
            <person name="McMahon K.D."/>
            <person name="Hugenholtz P."/>
        </authorList>
    </citation>
    <scope>NUCLEOTIDE SEQUENCE [LARGE SCALE GENOMIC DNA]</scope>
    <source>
        <strain evidence="14">UW-1</strain>
    </source>
</reference>
<dbReference type="EMBL" id="CP001715">
    <property type="protein sequence ID" value="ACV34071.1"/>
    <property type="molecule type" value="Genomic_DNA"/>
</dbReference>
<feature type="compositionally biased region" description="Polar residues" evidence="13">
    <location>
        <begin position="65"/>
        <end position="74"/>
    </location>
</feature>
<reference evidence="14" key="1">
    <citation type="submission" date="2009-08" db="EMBL/GenBank/DDBJ databases">
        <authorList>
            <consortium name="US DOE Joint Genome Institute"/>
            <person name="Lucas S."/>
            <person name="Copeland A."/>
            <person name="Lapidus A."/>
            <person name="Glavina del Rio T."/>
            <person name="Dalin E."/>
            <person name="Tice H."/>
            <person name="Bruce D."/>
            <person name="Barry K."/>
            <person name="Pitluck S."/>
            <person name="Lowry S."/>
            <person name="Larimer F."/>
            <person name="Land M."/>
            <person name="Hauser L."/>
            <person name="Kyrpides N."/>
            <person name="Ivanova N."/>
            <person name="McMahon K.D."/>
            <person name="Hugenholtz P."/>
        </authorList>
    </citation>
    <scope>NUCLEOTIDE SEQUENCE</scope>
    <source>
        <strain evidence="14">UW-1</strain>
    </source>
</reference>
<evidence type="ECO:0000256" key="13">
    <source>
        <dbReference type="SAM" id="MobiDB-lite"/>
    </source>
</evidence>
<dbReference type="eggNOG" id="COG3114">
    <property type="taxonomic scope" value="Bacteria"/>
</dbReference>
<gene>
    <name evidence="14" type="ordered locus">CAP2UW1_0725</name>
</gene>
<dbReference type="HOGENOM" id="CLU_180892_4_1_4"/>
<dbReference type="GO" id="GO:0017004">
    <property type="term" value="P:cytochrome complex assembly"/>
    <property type="evidence" value="ECO:0007669"/>
    <property type="project" value="UniProtKB-KW"/>
</dbReference>
<comment type="similarity">
    <text evidence="3 12">Belongs to the CcmD/CycX/HelD family.</text>
</comment>
<dbReference type="GO" id="GO:1903607">
    <property type="term" value="P:cytochrome c biosynthetic process"/>
    <property type="evidence" value="ECO:0007669"/>
    <property type="project" value="TreeGrafter"/>
</dbReference>
<comment type="subcellular location">
    <subcellularLocation>
        <location evidence="2 12">Cell inner membrane</location>
        <topology evidence="2 12">Single-pass membrane protein</topology>
    </subcellularLocation>
</comment>
<evidence type="ECO:0000256" key="9">
    <source>
        <dbReference type="ARBA" id="ARBA00022748"/>
    </source>
</evidence>
<evidence type="ECO:0000256" key="6">
    <source>
        <dbReference type="ARBA" id="ARBA00022475"/>
    </source>
</evidence>
<accession>C7RMP4</accession>
<evidence type="ECO:0000256" key="3">
    <source>
        <dbReference type="ARBA" id="ARBA00008741"/>
    </source>
</evidence>
<name>C7RMP4_ACCRE</name>
<feature type="region of interest" description="Disordered" evidence="13">
    <location>
        <begin position="54"/>
        <end position="74"/>
    </location>
</feature>
<keyword evidence="11 12" id="KW-0472">Membrane</keyword>
<dbReference type="STRING" id="522306.CAP2UW1_0725"/>
<proteinExistence type="inferred from homology"/>
<evidence type="ECO:0000256" key="7">
    <source>
        <dbReference type="ARBA" id="ARBA00022519"/>
    </source>
</evidence>
<dbReference type="PANTHER" id="PTHR37531">
    <property type="entry name" value="HEME EXPORTER PROTEIN D"/>
    <property type="match status" value="1"/>
</dbReference>
<dbReference type="GO" id="GO:0015886">
    <property type="term" value="P:heme transport"/>
    <property type="evidence" value="ECO:0007669"/>
    <property type="project" value="InterPro"/>
</dbReference>
<feature type="transmembrane region" description="Helical" evidence="12">
    <location>
        <begin position="17"/>
        <end position="37"/>
    </location>
</feature>
<dbReference type="OrthoDB" id="9815607at2"/>
<evidence type="ECO:0000256" key="10">
    <source>
        <dbReference type="ARBA" id="ARBA00022989"/>
    </source>
</evidence>
<dbReference type="Pfam" id="PF04995">
    <property type="entry name" value="CcmD"/>
    <property type="match status" value="1"/>
</dbReference>